<feature type="transmembrane region" description="Helical" evidence="1">
    <location>
        <begin position="52"/>
        <end position="74"/>
    </location>
</feature>
<feature type="transmembrane region" description="Helical" evidence="1">
    <location>
        <begin position="12"/>
        <end position="32"/>
    </location>
</feature>
<evidence type="ECO:0000256" key="1">
    <source>
        <dbReference type="SAM" id="Phobius"/>
    </source>
</evidence>
<gene>
    <name evidence="2" type="ORF">UX31_C0012G0021</name>
</gene>
<evidence type="ECO:0000313" key="2">
    <source>
        <dbReference type="EMBL" id="KKU21785.1"/>
    </source>
</evidence>
<keyword evidence="1" id="KW-0472">Membrane</keyword>
<dbReference type="AlphaFoldDB" id="A0A0G1RLH7"/>
<evidence type="ECO:0000313" key="3">
    <source>
        <dbReference type="Proteomes" id="UP000034107"/>
    </source>
</evidence>
<accession>A0A0G1RLH7</accession>
<comment type="caution">
    <text evidence="2">The sequence shown here is derived from an EMBL/GenBank/DDBJ whole genome shotgun (WGS) entry which is preliminary data.</text>
</comment>
<organism evidence="2 3">
    <name type="scientific">Candidatus Nomurabacteria bacterium GW2011_GWA1_46_11</name>
    <dbReference type="NCBI Taxonomy" id="1618732"/>
    <lineage>
        <taxon>Bacteria</taxon>
        <taxon>Candidatus Nomuraibacteriota</taxon>
    </lineage>
</organism>
<name>A0A0G1RLH7_9BACT</name>
<dbReference type="Proteomes" id="UP000034107">
    <property type="component" value="Unassembled WGS sequence"/>
</dbReference>
<keyword evidence="1" id="KW-0812">Transmembrane</keyword>
<dbReference type="EMBL" id="LCLS01000012">
    <property type="protein sequence ID" value="KKU21785.1"/>
    <property type="molecule type" value="Genomic_DNA"/>
</dbReference>
<keyword evidence="1" id="KW-1133">Transmembrane helix</keyword>
<reference evidence="2 3" key="1">
    <citation type="journal article" date="2015" name="Nature">
        <title>rRNA introns, odd ribosomes, and small enigmatic genomes across a large radiation of phyla.</title>
        <authorList>
            <person name="Brown C.T."/>
            <person name="Hug L.A."/>
            <person name="Thomas B.C."/>
            <person name="Sharon I."/>
            <person name="Castelle C.J."/>
            <person name="Singh A."/>
            <person name="Wilkins M.J."/>
            <person name="Williams K.H."/>
            <person name="Banfield J.F."/>
        </authorList>
    </citation>
    <scope>NUCLEOTIDE SEQUENCE [LARGE SCALE GENOMIC DNA]</scope>
</reference>
<proteinExistence type="predicted"/>
<protein>
    <submittedName>
        <fullName evidence="2">Uncharacterized protein</fullName>
    </submittedName>
</protein>
<dbReference type="InterPro" id="IPR043716">
    <property type="entry name" value="DUF5657"/>
</dbReference>
<sequence>MNNFGVIAFFDIWLIAKVFFVLAFAVYAGFAVMMVKQATLMKRTIRLGLDRLVIMTAWVHLIMVVLGLIGAVVIL</sequence>
<dbReference type="Pfam" id="PF18901">
    <property type="entry name" value="DUF5657"/>
    <property type="match status" value="1"/>
</dbReference>